<name>A0A1A0MC92_MYCMU</name>
<accession>A0A1A0MC92</accession>
<dbReference type="Gene3D" id="1.10.10.800">
    <property type="match status" value="1"/>
</dbReference>
<proteinExistence type="inferred from homology"/>
<dbReference type="ESTHER" id="9myco-a0a1a0mc92">
    <property type="family name" value="Xaa-Pro-like_dom"/>
</dbReference>
<dbReference type="Gene3D" id="3.40.50.1820">
    <property type="entry name" value="alpha/beta hydrolase"/>
    <property type="match status" value="1"/>
</dbReference>
<dbReference type="Proteomes" id="UP000093962">
    <property type="component" value="Unassembled WGS sequence"/>
</dbReference>
<comment type="similarity">
    <text evidence="1">Belongs to the AB hydrolase superfamily.</text>
</comment>
<dbReference type="OrthoDB" id="5902829at2"/>
<dbReference type="EMBL" id="LZSF01000217">
    <property type="protein sequence ID" value="OBA83012.1"/>
    <property type="molecule type" value="Genomic_DNA"/>
</dbReference>
<dbReference type="InterPro" id="IPR050261">
    <property type="entry name" value="FrsA_esterase"/>
</dbReference>
<dbReference type="PANTHER" id="PTHR22946">
    <property type="entry name" value="DIENELACTONE HYDROLASE DOMAIN-CONTAINING PROTEIN-RELATED"/>
    <property type="match status" value="1"/>
</dbReference>
<dbReference type="Pfam" id="PF02129">
    <property type="entry name" value="Peptidase_S15"/>
    <property type="match status" value="1"/>
</dbReference>
<dbReference type="InterPro" id="IPR029058">
    <property type="entry name" value="AB_hydrolase_fold"/>
</dbReference>
<protein>
    <submittedName>
        <fullName evidence="4">Peptidase S15</fullName>
    </submittedName>
</protein>
<evidence type="ECO:0000313" key="4">
    <source>
        <dbReference type="EMBL" id="OBA83012.1"/>
    </source>
</evidence>
<dbReference type="RefSeq" id="WP_061004527.1">
    <property type="nucleotide sequence ID" value="NZ_JAPMJT010000001.1"/>
</dbReference>
<evidence type="ECO:0000256" key="1">
    <source>
        <dbReference type="ARBA" id="ARBA00008645"/>
    </source>
</evidence>
<dbReference type="GO" id="GO:0052689">
    <property type="term" value="F:carboxylic ester hydrolase activity"/>
    <property type="evidence" value="ECO:0007669"/>
    <property type="project" value="UniProtKB-ARBA"/>
</dbReference>
<dbReference type="SUPFAM" id="SSF53474">
    <property type="entry name" value="alpha/beta-Hydrolases"/>
    <property type="match status" value="1"/>
</dbReference>
<reference evidence="4 5" key="1">
    <citation type="submission" date="2016-06" db="EMBL/GenBank/DDBJ databases">
        <authorList>
            <person name="Kjaerup R.B."/>
            <person name="Dalgaard T.S."/>
            <person name="Juul-Madsen H.R."/>
        </authorList>
    </citation>
    <scope>NUCLEOTIDE SEQUENCE [LARGE SCALE GENOMIC DNA]</scope>
    <source>
        <strain evidence="4 5">1199456.5</strain>
    </source>
</reference>
<comment type="caution">
    <text evidence="4">The sequence shown here is derived from an EMBL/GenBank/DDBJ whole genome shotgun (WGS) entry which is preliminary data.</text>
</comment>
<evidence type="ECO:0000256" key="2">
    <source>
        <dbReference type="ARBA" id="ARBA00022801"/>
    </source>
</evidence>
<keyword evidence="2" id="KW-0378">Hydrolase</keyword>
<dbReference type="PANTHER" id="PTHR22946:SF9">
    <property type="entry name" value="POLYKETIDE TRANSFERASE AF380"/>
    <property type="match status" value="1"/>
</dbReference>
<sequence length="296" mass="32211">MERQDVEFTAADGVTLRGWLFIPDGAGPHPAITMAHGFAGVKEHGLTRFAELFAGAGFVVLVHDHRSFGASDGMPRGDVDPWTQVADWRRAISFLESHPSVDPTRIGLWGTSYAGGHAIVLGATDRRLRAVVAQVPTISGYQQSLRRVAPEHVAALEAAFIDDERRQFRGEPPAVQAVVGADPAVPAAYRSAEAISFYTQPVPDGVWDNTMTVRSSRAARMYEPGTWIARVSPTPLLMIVGLRDTVTMTDLELHAYEQALEPKKLVTVDGGHFAAYLDQFPKAGGAARDWFTEHLA</sequence>
<feature type="domain" description="Xaa-Pro dipeptidyl-peptidase-like" evidence="3">
    <location>
        <begin position="12"/>
        <end position="273"/>
    </location>
</feature>
<gene>
    <name evidence="4" type="ORF">A5642_26910</name>
</gene>
<evidence type="ECO:0000313" key="5">
    <source>
        <dbReference type="Proteomes" id="UP000093962"/>
    </source>
</evidence>
<dbReference type="AlphaFoldDB" id="A0A1A0MC92"/>
<organism evidence="4 5">
    <name type="scientific">Mycolicibacterium mucogenicum</name>
    <name type="common">Mycobacterium mucogenicum</name>
    <dbReference type="NCBI Taxonomy" id="56689"/>
    <lineage>
        <taxon>Bacteria</taxon>
        <taxon>Bacillati</taxon>
        <taxon>Actinomycetota</taxon>
        <taxon>Actinomycetes</taxon>
        <taxon>Mycobacteriales</taxon>
        <taxon>Mycobacteriaceae</taxon>
        <taxon>Mycolicibacterium</taxon>
    </lineage>
</organism>
<dbReference type="InterPro" id="IPR000383">
    <property type="entry name" value="Xaa-Pro-like_dom"/>
</dbReference>
<evidence type="ECO:0000259" key="3">
    <source>
        <dbReference type="Pfam" id="PF02129"/>
    </source>
</evidence>